<dbReference type="WBParaSite" id="nRc.2.0.1.t17488-RA">
    <property type="protein sequence ID" value="nRc.2.0.1.t17488-RA"/>
    <property type="gene ID" value="nRc.2.0.1.g17488"/>
</dbReference>
<evidence type="ECO:0000313" key="2">
    <source>
        <dbReference type="WBParaSite" id="nRc.2.0.1.t17488-RA"/>
    </source>
</evidence>
<evidence type="ECO:0000313" key="1">
    <source>
        <dbReference type="Proteomes" id="UP000887565"/>
    </source>
</evidence>
<sequence length="73" mass="8628">YPLFLDRSPAAHQERDERTIICILYGKYCILGYTAHVESTFAYQNNQLIKFKIVGPYHPEYVESRIEKFIESL</sequence>
<dbReference type="Proteomes" id="UP000887565">
    <property type="component" value="Unplaced"/>
</dbReference>
<reference evidence="2" key="1">
    <citation type="submission" date="2022-11" db="UniProtKB">
        <authorList>
            <consortium name="WormBaseParasite"/>
        </authorList>
    </citation>
    <scope>IDENTIFICATION</scope>
</reference>
<name>A0A915ITW5_ROMCU</name>
<accession>A0A915ITW5</accession>
<keyword evidence="1" id="KW-1185">Reference proteome</keyword>
<organism evidence="1 2">
    <name type="scientific">Romanomermis culicivorax</name>
    <name type="common">Nematode worm</name>
    <dbReference type="NCBI Taxonomy" id="13658"/>
    <lineage>
        <taxon>Eukaryota</taxon>
        <taxon>Metazoa</taxon>
        <taxon>Ecdysozoa</taxon>
        <taxon>Nematoda</taxon>
        <taxon>Enoplea</taxon>
        <taxon>Dorylaimia</taxon>
        <taxon>Mermithida</taxon>
        <taxon>Mermithoidea</taxon>
        <taxon>Mermithidae</taxon>
        <taxon>Romanomermis</taxon>
    </lineage>
</organism>
<proteinExistence type="predicted"/>
<dbReference type="AlphaFoldDB" id="A0A915ITW5"/>
<protein>
    <submittedName>
        <fullName evidence="2">Uncharacterized protein</fullName>
    </submittedName>
</protein>